<feature type="region of interest" description="Disordered" evidence="1">
    <location>
        <begin position="1228"/>
        <end position="1253"/>
    </location>
</feature>
<name>A0A9P0G1I9_BEMTA</name>
<feature type="region of interest" description="Disordered" evidence="1">
    <location>
        <begin position="526"/>
        <end position="553"/>
    </location>
</feature>
<feature type="compositionally biased region" description="Basic and acidic residues" evidence="1">
    <location>
        <begin position="526"/>
        <end position="541"/>
    </location>
</feature>
<evidence type="ECO:0000313" key="3">
    <source>
        <dbReference type="EMBL" id="CAH0766680.1"/>
    </source>
</evidence>
<dbReference type="Proteomes" id="UP001152759">
    <property type="component" value="Chromosome 2"/>
</dbReference>
<gene>
    <name evidence="3" type="ORF">BEMITA_LOCUS4406</name>
</gene>
<feature type="region of interest" description="Disordered" evidence="1">
    <location>
        <begin position="420"/>
        <end position="490"/>
    </location>
</feature>
<feature type="compositionally biased region" description="Low complexity" evidence="1">
    <location>
        <begin position="220"/>
        <end position="253"/>
    </location>
</feature>
<feature type="compositionally biased region" description="Low complexity" evidence="1">
    <location>
        <begin position="1088"/>
        <end position="1106"/>
    </location>
</feature>
<dbReference type="SUPFAM" id="SSF144232">
    <property type="entry name" value="HIT/MYND zinc finger-like"/>
    <property type="match status" value="1"/>
</dbReference>
<feature type="compositionally biased region" description="Basic and acidic residues" evidence="1">
    <location>
        <begin position="827"/>
        <end position="840"/>
    </location>
</feature>
<dbReference type="InterPro" id="IPR038825">
    <property type="entry name" value="Apical_junction"/>
</dbReference>
<feature type="compositionally biased region" description="Basic and acidic residues" evidence="1">
    <location>
        <begin position="458"/>
        <end position="474"/>
    </location>
</feature>
<dbReference type="EMBL" id="OU963863">
    <property type="protein sequence ID" value="CAH0766680.1"/>
    <property type="molecule type" value="Genomic_DNA"/>
</dbReference>
<evidence type="ECO:0000259" key="2">
    <source>
        <dbReference type="Pfam" id="PF26649"/>
    </source>
</evidence>
<dbReference type="InterPro" id="IPR058586">
    <property type="entry name" value="Ajm-1"/>
</dbReference>
<protein>
    <recommendedName>
        <fullName evidence="2">Apical junction molecule ajm1 alpha/beta domain-containing protein</fullName>
    </recommendedName>
</protein>
<feature type="compositionally biased region" description="Acidic residues" evidence="1">
    <location>
        <begin position="143"/>
        <end position="152"/>
    </location>
</feature>
<organism evidence="3 4">
    <name type="scientific">Bemisia tabaci</name>
    <name type="common">Sweetpotato whitefly</name>
    <name type="synonym">Aleurodes tabaci</name>
    <dbReference type="NCBI Taxonomy" id="7038"/>
    <lineage>
        <taxon>Eukaryota</taxon>
        <taxon>Metazoa</taxon>
        <taxon>Ecdysozoa</taxon>
        <taxon>Arthropoda</taxon>
        <taxon>Hexapoda</taxon>
        <taxon>Insecta</taxon>
        <taxon>Pterygota</taxon>
        <taxon>Neoptera</taxon>
        <taxon>Paraneoptera</taxon>
        <taxon>Hemiptera</taxon>
        <taxon>Sternorrhyncha</taxon>
        <taxon>Aleyrodoidea</taxon>
        <taxon>Aleyrodidae</taxon>
        <taxon>Aleyrodinae</taxon>
        <taxon>Bemisia</taxon>
    </lineage>
</organism>
<feature type="domain" description="Apical junction molecule ajm1 alpha/beta" evidence="2">
    <location>
        <begin position="1477"/>
        <end position="1590"/>
    </location>
</feature>
<feature type="compositionally biased region" description="Polar residues" evidence="1">
    <location>
        <begin position="1228"/>
        <end position="1252"/>
    </location>
</feature>
<dbReference type="GO" id="GO:0043296">
    <property type="term" value="C:apical junction complex"/>
    <property type="evidence" value="ECO:0007669"/>
    <property type="project" value="TreeGrafter"/>
</dbReference>
<feature type="region of interest" description="Disordered" evidence="1">
    <location>
        <begin position="665"/>
        <end position="706"/>
    </location>
</feature>
<feature type="compositionally biased region" description="Polar residues" evidence="1">
    <location>
        <begin position="930"/>
        <end position="939"/>
    </location>
</feature>
<feature type="region of interest" description="Disordered" evidence="1">
    <location>
        <begin position="349"/>
        <end position="377"/>
    </location>
</feature>
<evidence type="ECO:0000313" key="4">
    <source>
        <dbReference type="Proteomes" id="UP001152759"/>
    </source>
</evidence>
<feature type="region of interest" description="Disordered" evidence="1">
    <location>
        <begin position="786"/>
        <end position="851"/>
    </location>
</feature>
<dbReference type="Pfam" id="PF26649">
    <property type="entry name" value="Ajm-1"/>
    <property type="match status" value="1"/>
</dbReference>
<dbReference type="KEGG" id="btab:109032099"/>
<feature type="region of interest" description="Disordered" evidence="1">
    <location>
        <begin position="1353"/>
        <end position="1402"/>
    </location>
</feature>
<sequence length="1733" mass="189340">MNEDIAFLDWAEKLDSGTNHWLPAYGFQQPSHIQEVLLQERNSDNINDDDHGCGSGGGTFLFLETIVEETSDDLRSESDYSVGPVGWPDSDSDAHSVIHVPNHFDSTSVWNGSERDLAVPKKRRRRGVGGGGGVHNTDPGVHDEEDEADDEEQPSRSSSLLQFETLERHCLDYETVFKTSATSEPFLHASSSLNSHFYLDQPKWTFTTFKPPKEPDEDLSSLSSQCSSTSSREISSSENEASLLSRCSKSISSQPDRSTVQRGPSSLRTFRSFDSLVPDRPSVPEKSNDFASLNSLRFSDKSQSLNLNEAFLDSFEDEPASTVIPVSRSFYKTVDCLSSLDSTDAKKRDSLEYKDTDPEKKVEQEVEKIQGAQRSKDDAAKVYLQRSAENLSEDSGFGDGHALKGSVSSLLQLRRTSSSSAVFPIPEDEADFQYSPRPVLPRPPDEGTRPAAAAAGAEKLKLAKGGEEIPRGEEGPAAINSSWQSGTAADGDVERAASVVSCASPVSCAPKPSKVNRSLLSEFSASEKDEAVIRPEPKREPPPLPTAPVPTRPRVLRNDSFKMASRLPVVSTPNLHNLITDEEFAQIQEHKTQLLQEDEYLSRSYSLKKMATNFSESKLNKKNSKSSGSNIQITTSFVNLSSTTNGSNKGVHFCPIVSEVSWQETYSSDEESSGAEYESEDNEYLELNGSGSSGSSPEKDSSSSPDLDALVEKLLSSGNAGEPRREIMERRNSERAKMMQEYIKQNIIGGNLHMHDRGSPLPSAPAATAAVGAHAGSHVAGPVRAHSAPASAAPVSARTMDEPVSKRKSNKLGGFFQRFSFRRRKPRKEEQPKVRAEDTHNLNLNNNNNSDSAVKSAEVLVIPLHDAGTGASEPEAVVSSKPPLPKLPPRTVGVNSSEGAQGVKRSPPRRRPECGDVGLSGAGSGAAVSTMSNVGSIDPTSRVGLLETDLDSNVTSSKHGAPSKKARSLLNLEGPHDMTTLRPVCNINPDASYLANNVDSRAKSMEFLLDKENHAAIQPPENQLQKVGGDRILSEHELRVQKSLQKLNVPDWYKNSNVPASGFILKRHSDAGHGHGHHSHLTLQPWQGLSSKTTSLSSLGSSYSNSAGHGPPPRSPTGSHRGGMMSPSPTPTHVFSRWSTTRLNSGCTSSNTSPCSSARSSFNYRQPYLGWRSQERLNKPRTPAERLAAGLLPQQKQQVQNVPSLTDVQTSIKEVTAAIVHYVSNRSEACNPSPKWNNELSTSPSRSASPRGSTGRLCWLESSFVGSRPTEIPATPNVTDLKSSEINNKDLFLDLNNHRVHSPITNRCSQNGSEEEVTSPYSKRTPEIIKTVILNKPSPNSTTMEDVLDSLLGLPPASRSPSPGLGGNSVHHSCGDLRSPIAGSASKTGNNEKPANSVTEAAPAMNLRRVSFDAAVSNSQNSGIPDTLVRCRYNKCNKVADVSEARRTFKTCHNCAHVYCSRECRRAHWEKHRKTCLHSRVGSLCRQVLNASKEDPDSLNHLSLIARRGYLSQGRGAVKSFFSSPEMAEKFVKNGFSFLGEPTFIAWSDILPSEMNSDLYTELIRLCKNYNPDTRFVLYVAVCVVSEVPTRGAVKWERQVVSRCAKIRLCQSLMSRHPIDGSKTDTNSTLILTSLPGNDGSQRARQISFTNIQRHLRHRGVSLQKHFPDVYKNLCTYVEGTSERFTPVTIYPKDSHSGKTFMCVIMLDSEPEQVNMVPRGNTPSQTIDVSVEQ</sequence>
<feature type="compositionally biased region" description="Pro residues" evidence="1">
    <location>
        <begin position="542"/>
        <end position="551"/>
    </location>
</feature>
<accession>A0A9P0G1I9</accession>
<feature type="compositionally biased region" description="Low complexity" evidence="1">
    <location>
        <begin position="786"/>
        <end position="798"/>
    </location>
</feature>
<feature type="compositionally biased region" description="Polar residues" evidence="1">
    <location>
        <begin position="1385"/>
        <end position="1399"/>
    </location>
</feature>
<evidence type="ECO:0000256" key="1">
    <source>
        <dbReference type="SAM" id="MobiDB-lite"/>
    </source>
</evidence>
<dbReference type="GO" id="GO:0005886">
    <property type="term" value="C:plasma membrane"/>
    <property type="evidence" value="ECO:0007669"/>
    <property type="project" value="TreeGrafter"/>
</dbReference>
<proteinExistence type="predicted"/>
<keyword evidence="4" id="KW-1185">Reference proteome</keyword>
<dbReference type="PANTHER" id="PTHR21517:SF3">
    <property type="entry name" value="APICAL JUNCTION COMPONENT 1 HOMOLOG"/>
    <property type="match status" value="1"/>
</dbReference>
<feature type="region of interest" description="Disordered" evidence="1">
    <location>
        <begin position="1069"/>
        <end position="1136"/>
    </location>
</feature>
<feature type="compositionally biased region" description="Acidic residues" evidence="1">
    <location>
        <begin position="667"/>
        <end position="684"/>
    </location>
</feature>
<feature type="region of interest" description="Disordered" evidence="1">
    <location>
        <begin position="109"/>
        <end position="161"/>
    </location>
</feature>
<feature type="region of interest" description="Disordered" evidence="1">
    <location>
        <begin position="209"/>
        <end position="265"/>
    </location>
</feature>
<feature type="compositionally biased region" description="Polar residues" evidence="1">
    <location>
        <begin position="254"/>
        <end position="265"/>
    </location>
</feature>
<feature type="region of interest" description="Disordered" evidence="1">
    <location>
        <begin position="869"/>
        <end position="940"/>
    </location>
</feature>
<dbReference type="PANTHER" id="PTHR21517">
    <property type="entry name" value="APICAL JUNCTION COMPONENT 1 HOMOLOG"/>
    <property type="match status" value="1"/>
</dbReference>
<reference evidence="3" key="1">
    <citation type="submission" date="2021-12" db="EMBL/GenBank/DDBJ databases">
        <authorList>
            <person name="King R."/>
        </authorList>
    </citation>
    <scope>NUCLEOTIDE SEQUENCE</scope>
</reference>
<dbReference type="GO" id="GO:0045216">
    <property type="term" value="P:cell-cell junction organization"/>
    <property type="evidence" value="ECO:0007669"/>
    <property type="project" value="InterPro"/>
</dbReference>